<dbReference type="GO" id="GO:0016757">
    <property type="term" value="F:glycosyltransferase activity"/>
    <property type="evidence" value="ECO:0007669"/>
    <property type="project" value="InterPro"/>
</dbReference>
<dbReference type="PROSITE" id="PS50293">
    <property type="entry name" value="TPR_REGION"/>
    <property type="match status" value="1"/>
</dbReference>
<dbReference type="InterPro" id="IPR032719">
    <property type="entry name" value="WbsX"/>
</dbReference>
<accession>A0A0P1P1E0</accession>
<accession>A0A0P1LBY8</accession>
<reference evidence="4 5" key="1">
    <citation type="submission" date="2015-11" db="EMBL/GenBank/DDBJ databases">
        <authorList>
            <person name="Zhang Y."/>
            <person name="Guo Z."/>
        </authorList>
    </citation>
    <scope>NUCLEOTIDE SEQUENCE [LARGE SCALE GENOMIC DNA]</scope>
    <source>
        <strain evidence="4">JGI-4</strain>
    </source>
</reference>
<dbReference type="RefSeq" id="WP_075426270.1">
    <property type="nucleotide sequence ID" value="NZ_CZVI01000003.1"/>
</dbReference>
<sequence>MGTHRCWCGGILKSSIHPSYYECQNCKTFVVKDTPSQQKLENFYTFDGYWNDYVANKFGYPSIQERAEIDFRDRIPIWFKILKTFKPDAESVLEIGCAHGGFLYFCKENGIENVVGIEVDKKTCEFAKNRFKLEKIIPGLFPDVELPIEKFDVVAGFDVLEHFTDPIKALKHVAKILNEDGICIFQTPNYKSDGKEWLQFKPEEHLFLFSEQNIYLLFDRAGLDIVEVLPGIIREDMIVVARRKINVDEIKLKFTDYESSFKNSIKPLKIGVGLVEHMGDIIACEPISRYLRAEYPDAHIAWCVREEYKELIESNPYIDETIVVNCLTEWIELKENGIFDKTIDLHIHNRICPICNVPLNNINGKVAVTGENYFNFGSLLSAFSRSAGLPSIDGKPKVYITKQAKDRVDSLNLPSKYIVFHCSSNEKSKDWLDKNWAKLAEHISKKYKLPIIEVGTESTLQRYNLNFINLCGKTTILETAEVIRRSLLFVGVDSGPAHIANAVETPGIVLLGHYRNFKRYIPFTGNYANGINAKLIYNDFGPASEIPVEEVINAVDEFISKLEKRKIEENETEKISAELGKVKKEKKAKVIAFFLPQFHPIPENDRWWGKGFTEWRMVATSKPLFPGHYQPHIPADTGFYDLRVPEVRELQADLAKEYGIDAFCYWHYWFDGKLLLERPLLEILESGKPQFPFCLAWANENWTRRWDGLDNEIIMRQTYGGTKDHIEHFNWLLKFFKDERYFKIEGKPVFLIYRPGQIPDIENMIELWRRLAKNNGFDLFLISIKCSADSISNWKKVGFDGELVFQPFFSIITTSYLKASGIPLDKISLIFDYAEVANLMSDINKEFMDQSPNAFVCVTPSWDNTPRRKRLKPYILVNSSPEIFEKWLKVEIERVQNRKPEHRIVFINAWNEWGESNHLEPDLKFGHSYLEAVKRAVYGDDSPKNWKGRKFFSLDSESEFTTDSLLQFARMMYSENNLTLSERYFYLALRYAIKEISRSYHNIRSLAYQGKDNEAREEVKKLNLFSSLLSQIHNDIAILKYNINDVNMAIFHLRKSTYYDKNNITAKKNLADIFIERGELERALSAYHEVLKIKPDDVETLLNIADICLELGDGQNAEFFYKKVLEVEPENKRAKFGIIQLNNAKGNHLPLVSIIIPVFNQIKYTKLAIESIQKFTNVPYEIIVVDNASTDETKDYLSSLSATAGEVVKVIANPQNYGFPKAVNQGIALSRGEYIVVLNNDVVVTDKWIERLIDHIIDDPTIGIVAPMSNYVSGLQKLDGVEKFYLKEGEVDEISLLKFSEDLYHKNKGQKIIFPRVAGLCMLIKRNVIETIGGFDERFSPGNFEDDDFCLRAVLAGFKVVIAKDVFIHHFGSKSFTANGREKYVHLLKRNEKIFVEKWGSTPTEIFLQKKKPKHNEIFIPLIKTNDKAQNAQTLTLHDR</sequence>
<dbReference type="Pfam" id="PF13489">
    <property type="entry name" value="Methyltransf_23"/>
    <property type="match status" value="1"/>
</dbReference>
<dbReference type="EMBL" id="CZVI01000003">
    <property type="protein sequence ID" value="CUS80336.1"/>
    <property type="molecule type" value="Genomic_DNA"/>
</dbReference>
<evidence type="ECO:0000313" key="5">
    <source>
        <dbReference type="Proteomes" id="UP000182011"/>
    </source>
</evidence>
<accession>A0A0S4N703</accession>
<evidence type="ECO:0000256" key="1">
    <source>
        <dbReference type="PROSITE-ProRule" id="PRU00339"/>
    </source>
</evidence>
<dbReference type="Proteomes" id="UP000182011">
    <property type="component" value="Unassembled WGS sequence"/>
</dbReference>
<feature type="repeat" description="TPR" evidence="1">
    <location>
        <begin position="1064"/>
        <end position="1097"/>
    </location>
</feature>
<dbReference type="PROSITE" id="PS50005">
    <property type="entry name" value="TPR"/>
    <property type="match status" value="2"/>
</dbReference>
<accession>A0A0P1LHA5</accession>
<protein>
    <submittedName>
        <fullName evidence="4">Glycosyltransferase, GT2 family</fullName>
    </submittedName>
</protein>
<evidence type="ECO:0000313" key="6">
    <source>
        <dbReference type="Proteomes" id="UP000182200"/>
    </source>
</evidence>
<dbReference type="Pfam" id="PF14559">
    <property type="entry name" value="TPR_19"/>
    <property type="match status" value="1"/>
</dbReference>
<reference evidence="3 6" key="2">
    <citation type="submission" date="2015-11" db="EMBL/GenBank/DDBJ databases">
        <authorList>
            <person name="Varghese N."/>
        </authorList>
    </citation>
    <scope>NUCLEOTIDE SEQUENCE [LARGE SCALE GENOMIC DNA]</scope>
    <source>
        <strain evidence="3 6">JGI-8</strain>
    </source>
</reference>
<dbReference type="CDD" id="cd11579">
    <property type="entry name" value="Glyco_tran_WbsX"/>
    <property type="match status" value="1"/>
</dbReference>
<accession>A0A0P1LQ04</accession>
<dbReference type="Gene3D" id="1.25.40.10">
    <property type="entry name" value="Tetratricopeptide repeat domain"/>
    <property type="match status" value="1"/>
</dbReference>
<dbReference type="CDD" id="cd04186">
    <property type="entry name" value="GT_2_like_c"/>
    <property type="match status" value="1"/>
</dbReference>
<keyword evidence="1" id="KW-0802">TPR repeat</keyword>
<evidence type="ECO:0000313" key="3">
    <source>
        <dbReference type="EMBL" id="CUS80336.1"/>
    </source>
</evidence>
<dbReference type="SMART" id="SM00028">
    <property type="entry name" value="TPR"/>
    <property type="match status" value="3"/>
</dbReference>
<accession>A0A0P1M7M1</accession>
<dbReference type="STRING" id="1633631.GCA_001442925_01659"/>
<dbReference type="Gene3D" id="3.20.20.80">
    <property type="entry name" value="Glycosidases"/>
    <property type="match status" value="1"/>
</dbReference>
<dbReference type="InterPro" id="IPR001173">
    <property type="entry name" value="Glyco_trans_2-like"/>
</dbReference>
<feature type="repeat" description="TPR" evidence="1">
    <location>
        <begin position="1098"/>
        <end position="1131"/>
    </location>
</feature>
<evidence type="ECO:0000259" key="2">
    <source>
        <dbReference type="Pfam" id="PF00535"/>
    </source>
</evidence>
<dbReference type="CDD" id="cd02440">
    <property type="entry name" value="AdoMet_MTases"/>
    <property type="match status" value="1"/>
</dbReference>
<dbReference type="PANTHER" id="PTHR41244">
    <property type="entry name" value="RHAMNAN SYNTHESIS F"/>
    <property type="match status" value="1"/>
</dbReference>
<keyword evidence="6" id="KW-1185">Reference proteome</keyword>
<dbReference type="OrthoDB" id="9816424at2"/>
<accession>A0A0P1MM01</accession>
<dbReference type="InterPro" id="IPR029044">
    <property type="entry name" value="Nucleotide-diphossugar_trans"/>
</dbReference>
<dbReference type="CDD" id="cd03789">
    <property type="entry name" value="GT9_LPS_heptosyltransferase"/>
    <property type="match status" value="1"/>
</dbReference>
<dbReference type="SUPFAM" id="SSF48452">
    <property type="entry name" value="TPR-like"/>
    <property type="match status" value="1"/>
</dbReference>
<dbReference type="InterPro" id="IPR019734">
    <property type="entry name" value="TPR_rpt"/>
</dbReference>
<dbReference type="Pfam" id="PF14307">
    <property type="entry name" value="Glyco_tran_WbsX"/>
    <property type="match status" value="1"/>
</dbReference>
<proteinExistence type="predicted"/>
<evidence type="ECO:0000313" key="4">
    <source>
        <dbReference type="EMBL" id="CUU06988.1"/>
    </source>
</evidence>
<dbReference type="EMBL" id="FAOP01000006">
    <property type="protein sequence ID" value="CUU06988.1"/>
    <property type="molecule type" value="Genomic_DNA"/>
</dbReference>
<accession>A0A0P1MGB3</accession>
<dbReference type="Proteomes" id="UP000182200">
    <property type="component" value="Unassembled WGS sequence"/>
</dbReference>
<feature type="domain" description="Glycosyltransferase 2-like" evidence="2">
    <location>
        <begin position="1153"/>
        <end position="1272"/>
    </location>
</feature>
<dbReference type="SUPFAM" id="SSF53335">
    <property type="entry name" value="S-adenosyl-L-methionine-dependent methyltransferases"/>
    <property type="match status" value="1"/>
</dbReference>
<dbReference type="PANTHER" id="PTHR41244:SF1">
    <property type="entry name" value="GLYCOSYLTRANSFERASE"/>
    <property type="match status" value="1"/>
</dbReference>
<dbReference type="Gene3D" id="3.40.50.2000">
    <property type="entry name" value="Glycogen Phosphorylase B"/>
    <property type="match status" value="2"/>
</dbReference>
<accession>A0A0P1M1I0</accession>
<organism evidence="4 5">
    <name type="scientific">Candidatus Kryptonium thompsonii</name>
    <dbReference type="NCBI Taxonomy" id="1633631"/>
    <lineage>
        <taxon>Bacteria</taxon>
        <taxon>Pseudomonadati</taxon>
        <taxon>Candidatus Kryptoniota</taxon>
        <taxon>Candidatus Kryptonium</taxon>
    </lineage>
</organism>
<dbReference type="Pfam" id="PF01075">
    <property type="entry name" value="Glyco_transf_9"/>
    <property type="match status" value="1"/>
</dbReference>
<keyword evidence="4" id="KW-0808">Transferase</keyword>
<dbReference type="Gene3D" id="3.90.550.10">
    <property type="entry name" value="Spore Coat Polysaccharide Biosynthesis Protein SpsA, Chain A"/>
    <property type="match status" value="1"/>
</dbReference>
<dbReference type="InterPro" id="IPR029063">
    <property type="entry name" value="SAM-dependent_MTases_sf"/>
</dbReference>
<dbReference type="Gene3D" id="3.40.50.150">
    <property type="entry name" value="Vaccinia Virus protein VP39"/>
    <property type="match status" value="1"/>
</dbReference>
<dbReference type="SUPFAM" id="SSF53448">
    <property type="entry name" value="Nucleotide-diphospho-sugar transferases"/>
    <property type="match status" value="1"/>
</dbReference>
<gene>
    <name evidence="4" type="ORF">JGI4_01664</name>
    <name evidence="3" type="ORF">JGI8_00404</name>
</gene>
<dbReference type="Pfam" id="PF00535">
    <property type="entry name" value="Glycos_transf_2"/>
    <property type="match status" value="1"/>
</dbReference>
<dbReference type="InterPro" id="IPR011990">
    <property type="entry name" value="TPR-like_helical_dom_sf"/>
</dbReference>
<dbReference type="InterPro" id="IPR002201">
    <property type="entry name" value="Glyco_trans_9"/>
</dbReference>
<dbReference type="SUPFAM" id="SSF53756">
    <property type="entry name" value="UDP-Glycosyltransferase/glycogen phosphorylase"/>
    <property type="match status" value="1"/>
</dbReference>
<name>A0A0P1M1I0_9BACT</name>